<dbReference type="InterPro" id="IPR028896">
    <property type="entry name" value="GcvT/YgfZ/DmdA"/>
</dbReference>
<dbReference type="Gene3D" id="3.30.1360.120">
    <property type="entry name" value="Probable tRNA modification gtpase trme, domain 1"/>
    <property type="match status" value="1"/>
</dbReference>
<comment type="caution">
    <text evidence="3">The sequence shown here is derived from an EMBL/GenBank/DDBJ whole genome shotgun (WGS) entry which is preliminary data.</text>
</comment>
<feature type="domain" description="GCVT N-terminal" evidence="1">
    <location>
        <begin position="14"/>
        <end position="260"/>
    </location>
</feature>
<dbReference type="SUPFAM" id="SSF103025">
    <property type="entry name" value="Folate-binding domain"/>
    <property type="match status" value="1"/>
</dbReference>
<gene>
    <name evidence="3" type="ORF">FYJ85_01570</name>
</gene>
<dbReference type="Proteomes" id="UP000435649">
    <property type="component" value="Unassembled WGS sequence"/>
</dbReference>
<evidence type="ECO:0000259" key="2">
    <source>
        <dbReference type="Pfam" id="PF08669"/>
    </source>
</evidence>
<keyword evidence="4" id="KW-1185">Reference proteome</keyword>
<dbReference type="PANTHER" id="PTHR43757:SF2">
    <property type="entry name" value="AMINOMETHYLTRANSFERASE, MITOCHONDRIAL"/>
    <property type="match status" value="1"/>
</dbReference>
<dbReference type="EMBL" id="VUNS01000001">
    <property type="protein sequence ID" value="MST95736.1"/>
    <property type="molecule type" value="Genomic_DNA"/>
</dbReference>
<dbReference type="InterPro" id="IPR006222">
    <property type="entry name" value="GCVT_N"/>
</dbReference>
<dbReference type="InterPro" id="IPR013977">
    <property type="entry name" value="GcvT_C"/>
</dbReference>
<feature type="domain" description="Aminomethyltransferase C-terminal" evidence="2">
    <location>
        <begin position="280"/>
        <end position="357"/>
    </location>
</feature>
<accession>A0A844FXB3</accession>
<protein>
    <recommendedName>
        <fullName evidence="5">Aminomethyltransferase</fullName>
    </recommendedName>
</protein>
<dbReference type="Pfam" id="PF01571">
    <property type="entry name" value="GCV_T"/>
    <property type="match status" value="1"/>
</dbReference>
<dbReference type="PIRSF" id="PIRSF006487">
    <property type="entry name" value="GcvT"/>
    <property type="match status" value="1"/>
</dbReference>
<evidence type="ECO:0000313" key="3">
    <source>
        <dbReference type="EMBL" id="MST95736.1"/>
    </source>
</evidence>
<evidence type="ECO:0000259" key="1">
    <source>
        <dbReference type="Pfam" id="PF01571"/>
    </source>
</evidence>
<dbReference type="SUPFAM" id="SSF101790">
    <property type="entry name" value="Aminomethyltransferase beta-barrel domain"/>
    <property type="match status" value="1"/>
</dbReference>
<dbReference type="RefSeq" id="WP_154416777.1">
    <property type="nucleotide sequence ID" value="NZ_VUNS01000001.1"/>
</dbReference>
<name>A0A844FXB3_9BACT</name>
<evidence type="ECO:0000313" key="4">
    <source>
        <dbReference type="Proteomes" id="UP000435649"/>
    </source>
</evidence>
<dbReference type="PANTHER" id="PTHR43757">
    <property type="entry name" value="AMINOMETHYLTRANSFERASE"/>
    <property type="match status" value="1"/>
</dbReference>
<dbReference type="AlphaFoldDB" id="A0A844FXB3"/>
<sequence length="369" mass="39532">MGALKTTPLTGYEIELGAKMTPRAGWNTALYYPEGIIAEHRHTRSACSVFDLCSYGKLRVAGKEAAPALDTLFARPAADLGIGRCRRNFMLSETGGVLSLVLMLRMAEDDFLLVTDTGSAAGDLERISAHIAGREAEVQELTPLLACLGLEGPEARKVLESFAAGPLPEYSCCGTVEIDGFRAIAACAGATGEEGFRLLFNLEYADQLWDLLLETEPVMPAGFGALDSLRLEMGYPACGRELTAEFSPLDSGLGDLVRLDDARSFPGRQALLNRKQRHVLAGLLLETRRAAREGTLVLNAAEEVVGVVTGGSFCPSLETAAALCRLDLACMQPPGSELWCEVTDARLPGRIAEPPFYRGGSAKGDFFLP</sequence>
<reference evidence="3 4" key="1">
    <citation type="submission" date="2019-08" db="EMBL/GenBank/DDBJ databases">
        <title>In-depth cultivation of the pig gut microbiome towards novel bacterial diversity and tailored functional studies.</title>
        <authorList>
            <person name="Wylensek D."/>
            <person name="Hitch T.C.A."/>
            <person name="Clavel T."/>
        </authorList>
    </citation>
    <scope>NUCLEOTIDE SEQUENCE [LARGE SCALE GENOMIC DNA]</scope>
    <source>
        <strain evidence="3 4">BBE-744-WT-12</strain>
    </source>
</reference>
<evidence type="ECO:0008006" key="5">
    <source>
        <dbReference type="Google" id="ProtNLM"/>
    </source>
</evidence>
<dbReference type="Pfam" id="PF08669">
    <property type="entry name" value="GCV_T_C"/>
    <property type="match status" value="1"/>
</dbReference>
<organism evidence="3 4">
    <name type="scientific">Victivallis lenta</name>
    <dbReference type="NCBI Taxonomy" id="2606640"/>
    <lineage>
        <taxon>Bacteria</taxon>
        <taxon>Pseudomonadati</taxon>
        <taxon>Lentisphaerota</taxon>
        <taxon>Lentisphaeria</taxon>
        <taxon>Victivallales</taxon>
        <taxon>Victivallaceae</taxon>
        <taxon>Victivallis</taxon>
    </lineage>
</organism>
<dbReference type="InterPro" id="IPR029043">
    <property type="entry name" value="GcvT/YgfZ_C"/>
</dbReference>
<proteinExistence type="predicted"/>
<dbReference type="InterPro" id="IPR027266">
    <property type="entry name" value="TrmE/GcvT-like"/>
</dbReference>